<organism evidence="3 4">
    <name type="scientific">Methylomonas defluvii</name>
    <dbReference type="NCBI Taxonomy" id="3045149"/>
    <lineage>
        <taxon>Bacteria</taxon>
        <taxon>Pseudomonadati</taxon>
        <taxon>Pseudomonadota</taxon>
        <taxon>Gammaproteobacteria</taxon>
        <taxon>Methylococcales</taxon>
        <taxon>Methylococcaceae</taxon>
        <taxon>Methylomonas</taxon>
    </lineage>
</organism>
<evidence type="ECO:0000259" key="2">
    <source>
        <dbReference type="Pfam" id="PF13229"/>
    </source>
</evidence>
<feature type="domain" description="Right handed beta helix" evidence="2">
    <location>
        <begin position="398"/>
        <end position="546"/>
    </location>
</feature>
<dbReference type="RefSeq" id="WP_319961131.1">
    <property type="nucleotide sequence ID" value="NZ_JAXARY010000005.1"/>
</dbReference>
<dbReference type="InterPro" id="IPR039448">
    <property type="entry name" value="Beta_helix"/>
</dbReference>
<evidence type="ECO:0000256" key="1">
    <source>
        <dbReference type="SAM" id="SignalP"/>
    </source>
</evidence>
<evidence type="ECO:0000313" key="4">
    <source>
        <dbReference type="Proteomes" id="UP001284537"/>
    </source>
</evidence>
<dbReference type="InterPro" id="IPR011050">
    <property type="entry name" value="Pectin_lyase_fold/virulence"/>
</dbReference>
<keyword evidence="1" id="KW-0732">Signal</keyword>
<dbReference type="Proteomes" id="UP001284537">
    <property type="component" value="Unassembled WGS sequence"/>
</dbReference>
<proteinExistence type="predicted"/>
<gene>
    <name evidence="3" type="ORF">QLH52_07675</name>
</gene>
<dbReference type="PANTHER" id="PTHR36453">
    <property type="entry name" value="SECRETED PROTEIN-RELATED"/>
    <property type="match status" value="1"/>
</dbReference>
<evidence type="ECO:0000313" key="3">
    <source>
        <dbReference type="EMBL" id="MDX8127155.1"/>
    </source>
</evidence>
<dbReference type="EMBL" id="JAXARY010000005">
    <property type="protein sequence ID" value="MDX8127155.1"/>
    <property type="molecule type" value="Genomic_DNA"/>
</dbReference>
<feature type="chain" id="PRO_5045686388" evidence="1">
    <location>
        <begin position="24"/>
        <end position="698"/>
    </location>
</feature>
<dbReference type="PANTHER" id="PTHR36453:SF1">
    <property type="entry name" value="RIGHT HANDED BETA HELIX DOMAIN-CONTAINING PROTEIN"/>
    <property type="match status" value="1"/>
</dbReference>
<dbReference type="Pfam" id="PF13229">
    <property type="entry name" value="Beta_helix"/>
    <property type="match status" value="2"/>
</dbReference>
<sequence length="698" mass="77830">MRKCKPPFISIIALFCISNAANSYDIYVAISGNDQANGLTVTANELGSAGPFRTIARAQQAIRDLKKNSLFNETITVHIQPGTYTLPQPLSFDIRDSGFHDREIHWIGENGSVIISGGLALKNCTKGDDKVWNCPTAGLNLDKIKYLQNYRKQGSIVGFELFVNQKPMHIARWPNTDWAHIKVPLNKNTSFSSLEKIPPLANDITDAQVHIMPGNDWFDQYIAISEAHENQINLKSQTNYPLESGRRFYLQNILSELDAPGEWFYNKLIDNISFIPPNTYEPFQIEVSTIRNLLVINSANYISFNNITFSNSTDIAININKANHLTFDNIVINNAAGRGIESNNSNNIIISNSHIYDTGEGAILLEGGDRKTLESSNNIVHNNYIHDFGRIIFTYTPGIEASGVGTRITHNLVEHGPGTGILIGGNDHFLEKNEVHHVCEQASDCGAIYSGRDWTYRGNIIRNNSIHDIFGYGLKSVDISKDSVVYGSPDGARGIYLDDAVSGFNITGNIFNNAGFAAILVGGGRDNIIENNFIITDSYGLWIDNRWPNYNWNENRKRLSEVPFKNQTWSKKYPKLGATMQNETWPEGNILRRNVVISTKNLRPALHYLLPKQTNSLANNLVWSTSSQLTIDYNILDSVAKRNGASWQEWMAEGLENGSINADPCYKITGNSITFCPESPISKIGFEAISNDIGLIKQ</sequence>
<dbReference type="InterPro" id="IPR012334">
    <property type="entry name" value="Pectin_lyas_fold"/>
</dbReference>
<comment type="caution">
    <text evidence="3">The sequence shown here is derived from an EMBL/GenBank/DDBJ whole genome shotgun (WGS) entry which is preliminary data.</text>
</comment>
<feature type="signal peptide" evidence="1">
    <location>
        <begin position="1"/>
        <end position="23"/>
    </location>
</feature>
<dbReference type="SMART" id="SM00710">
    <property type="entry name" value="PbH1"/>
    <property type="match status" value="8"/>
</dbReference>
<accession>A0ABU4UCS1</accession>
<dbReference type="Gene3D" id="2.160.20.10">
    <property type="entry name" value="Single-stranded right-handed beta-helix, Pectin lyase-like"/>
    <property type="match status" value="2"/>
</dbReference>
<protein>
    <submittedName>
        <fullName evidence="3">Right-handed parallel beta-helix repeat-containing protein</fullName>
    </submittedName>
</protein>
<keyword evidence="4" id="KW-1185">Reference proteome</keyword>
<feature type="domain" description="Right handed beta helix" evidence="2">
    <location>
        <begin position="295"/>
        <end position="384"/>
    </location>
</feature>
<name>A0ABU4UCS1_9GAMM</name>
<dbReference type="SUPFAM" id="SSF51126">
    <property type="entry name" value="Pectin lyase-like"/>
    <property type="match status" value="1"/>
</dbReference>
<dbReference type="InterPro" id="IPR006626">
    <property type="entry name" value="PbH1"/>
</dbReference>
<reference evidence="3 4" key="1">
    <citation type="submission" date="2023-11" db="EMBL/GenBank/DDBJ databases">
        <authorList>
            <person name="Ouyang M.-Y."/>
        </authorList>
    </citation>
    <scope>NUCLEOTIDE SEQUENCE [LARGE SCALE GENOMIC DNA]</scope>
    <source>
        <strain evidence="3 4">OY6</strain>
    </source>
</reference>